<dbReference type="AlphaFoldDB" id="A0A3B0T9H5"/>
<keyword evidence="1" id="KW-1133">Transmembrane helix</keyword>
<feature type="domain" description="Cytochrome c oxidase subunit IV bacterial aa3 type" evidence="2">
    <location>
        <begin position="9"/>
        <end position="39"/>
    </location>
</feature>
<dbReference type="EMBL" id="UOEM01000029">
    <property type="protein sequence ID" value="VAW11142.1"/>
    <property type="molecule type" value="Genomic_DNA"/>
</dbReference>
<keyword evidence="1" id="KW-0812">Transmembrane</keyword>
<dbReference type="InterPro" id="IPR012422">
    <property type="entry name" value="Cyt_c_oxidase_su4_bac-aa3"/>
</dbReference>
<protein>
    <recommendedName>
        <fullName evidence="2">Cytochrome c oxidase subunit IV bacterial aa3 type domain-containing protein</fullName>
    </recommendedName>
</protein>
<keyword evidence="1" id="KW-0472">Membrane</keyword>
<evidence type="ECO:0000256" key="1">
    <source>
        <dbReference type="SAM" id="Phobius"/>
    </source>
</evidence>
<feature type="transmembrane region" description="Helical" evidence="1">
    <location>
        <begin position="20"/>
        <end position="42"/>
    </location>
</feature>
<proteinExistence type="predicted"/>
<reference evidence="3" key="1">
    <citation type="submission" date="2018-06" db="EMBL/GenBank/DDBJ databases">
        <authorList>
            <person name="Zhirakovskaya E."/>
        </authorList>
    </citation>
    <scope>NUCLEOTIDE SEQUENCE</scope>
</reference>
<dbReference type="Gene3D" id="1.20.5.160">
    <property type="entry name" value="Bacterial aa3 type cytochrome c oxidase subunit IV"/>
    <property type="match status" value="1"/>
</dbReference>
<dbReference type="SUPFAM" id="SSF81469">
    <property type="entry name" value="Bacterial aa3 type cytochrome c oxidase subunit IV"/>
    <property type="match status" value="1"/>
</dbReference>
<gene>
    <name evidence="3" type="ORF">MNBD_ALPHA09-901</name>
</gene>
<feature type="transmembrane region" description="Helical" evidence="1">
    <location>
        <begin position="49"/>
        <end position="70"/>
    </location>
</feature>
<evidence type="ECO:0000313" key="3">
    <source>
        <dbReference type="EMBL" id="VAW11142.1"/>
    </source>
</evidence>
<dbReference type="InterPro" id="IPR036596">
    <property type="entry name" value="Cyt-C_aa3_sf"/>
</dbReference>
<dbReference type="Pfam" id="PF07835">
    <property type="entry name" value="COX4_pro_2"/>
    <property type="match status" value="1"/>
</dbReference>
<sequence length="95" mass="9974">MAELDIPAMDYDEHERTYDTFVEVFKTGTAGSIHALIAILLLTSVATGLGMAVAVVLTVAGVVASLIGFISGKGGWIAPAVISVLMIFQLIFVFS</sequence>
<evidence type="ECO:0000259" key="2">
    <source>
        <dbReference type="Pfam" id="PF07835"/>
    </source>
</evidence>
<name>A0A3B0T9H5_9ZZZZ</name>
<organism evidence="3">
    <name type="scientific">hydrothermal vent metagenome</name>
    <dbReference type="NCBI Taxonomy" id="652676"/>
    <lineage>
        <taxon>unclassified sequences</taxon>
        <taxon>metagenomes</taxon>
        <taxon>ecological metagenomes</taxon>
    </lineage>
</organism>
<feature type="transmembrane region" description="Helical" evidence="1">
    <location>
        <begin position="76"/>
        <end position="94"/>
    </location>
</feature>
<accession>A0A3B0T9H5</accession>